<dbReference type="PANTHER" id="PTHR16305:SF35">
    <property type="entry name" value="TRANSCRIPTIONAL ACTIVATOR DOMAIN"/>
    <property type="match status" value="1"/>
</dbReference>
<dbReference type="InterPro" id="IPR016032">
    <property type="entry name" value="Sig_transdc_resp-reg_C-effctor"/>
</dbReference>
<evidence type="ECO:0000313" key="6">
    <source>
        <dbReference type="Proteomes" id="UP000309033"/>
    </source>
</evidence>
<dbReference type="PANTHER" id="PTHR16305">
    <property type="entry name" value="TESTICULAR SOLUBLE ADENYLYL CYCLASE"/>
    <property type="match status" value="1"/>
</dbReference>
<dbReference type="EMBL" id="VANP01000008">
    <property type="protein sequence ID" value="TLP57032.1"/>
    <property type="molecule type" value="Genomic_DNA"/>
</dbReference>
<evidence type="ECO:0000259" key="4">
    <source>
        <dbReference type="PROSITE" id="PS50043"/>
    </source>
</evidence>
<organism evidence="5 6">
    <name type="scientific">Microbispora triticiradicis</name>
    <dbReference type="NCBI Taxonomy" id="2200763"/>
    <lineage>
        <taxon>Bacteria</taxon>
        <taxon>Bacillati</taxon>
        <taxon>Actinomycetota</taxon>
        <taxon>Actinomycetes</taxon>
        <taxon>Streptosporangiales</taxon>
        <taxon>Streptosporangiaceae</taxon>
        <taxon>Microbispora</taxon>
    </lineage>
</organism>
<proteinExistence type="predicted"/>
<name>A0A5R8YU60_9ACTN</name>
<evidence type="ECO:0000256" key="1">
    <source>
        <dbReference type="ARBA" id="ARBA00022741"/>
    </source>
</evidence>
<keyword evidence="2" id="KW-0067">ATP-binding</keyword>
<dbReference type="AlphaFoldDB" id="A0A5R8YU60"/>
<evidence type="ECO:0000256" key="3">
    <source>
        <dbReference type="SAM" id="MobiDB-lite"/>
    </source>
</evidence>
<feature type="compositionally biased region" description="Low complexity" evidence="3">
    <location>
        <begin position="862"/>
        <end position="880"/>
    </location>
</feature>
<dbReference type="InterPro" id="IPR036388">
    <property type="entry name" value="WH-like_DNA-bd_sf"/>
</dbReference>
<dbReference type="Pfam" id="PF13191">
    <property type="entry name" value="AAA_16"/>
    <property type="match status" value="1"/>
</dbReference>
<keyword evidence="6" id="KW-1185">Reference proteome</keyword>
<dbReference type="PRINTS" id="PR00038">
    <property type="entry name" value="HTHLUXR"/>
</dbReference>
<feature type="domain" description="HTH luxR-type" evidence="4">
    <location>
        <begin position="874"/>
        <end position="939"/>
    </location>
</feature>
<dbReference type="PROSITE" id="PS00622">
    <property type="entry name" value="HTH_LUXR_1"/>
    <property type="match status" value="1"/>
</dbReference>
<dbReference type="SUPFAM" id="SSF46894">
    <property type="entry name" value="C-terminal effector domain of the bipartite response regulators"/>
    <property type="match status" value="1"/>
</dbReference>
<dbReference type="Gene3D" id="1.10.10.10">
    <property type="entry name" value="Winged helix-like DNA-binding domain superfamily/Winged helix DNA-binding domain"/>
    <property type="match status" value="1"/>
</dbReference>
<dbReference type="Proteomes" id="UP000309033">
    <property type="component" value="Unassembled WGS sequence"/>
</dbReference>
<evidence type="ECO:0000313" key="5">
    <source>
        <dbReference type="EMBL" id="TLP57032.1"/>
    </source>
</evidence>
<sequence>MVPRSAHPPLQERDEGVSILVDAARAVTPDAGGRIFVVEGPPGIGKTRLLAEVRERLRQDGRPVARAAGSPLEREFAYGVARQLFEPMLTAEAELGRGPLFAGAAAQAASVFTVEAIRPVGDLAVLHGLYWLVVNACTAEPLTLVVDDVQYADSPSLRLLAYLLPRLDGLPLTVMLALTSGAPVPDLLAEILRTPSTEFVRLRPLGPTGTAAVLATMFGTRPDDAFVAACHDSSGGNPLLLTELARGCVEQGIAPTSGNATLLDTVLLPCRIRPHLGNMPQDVVDVAHAVALLGNEADLPAISAVSGLGVEATATAVDRLIRSHVLVRAPGGRFGYPHQLLQRSAYEYLDTPRRIRGHRAAALHLAATGAEPERIAAQILQVPPGVVPGAAGYLRRAAETALFRGSPDSAYTYLRRALPEATGDEDRQVLVDQLADVALHSDVEAAARYGEQALASAVEPAARAVAGLRLGEALLLGGDTEAAIRAWRDARQALGEASPPHDAGLRRHLDAYLVNVTVLEPGQLHLIDEVGQAAGDDEPPSAGGRALDCVLALRAAFEARPQAAPAARRGLSDGLLVRLGTGDSPLVCGWLALLAAEDDLVGTSIDHARREAYRRGSVRAYGPVHALAALHELWRGNLAEAEREARTAVEAVERSGVRLGRPFVAPFLADILAERGDLAGARSALAWAGLPEEPPPAGPMYFYADTRARLLRRTVGGERAVAAALDAGRLFARFGGDNPAFMPWRTEAARTLHRLGHGDRAAELALAEVALARRWGAPRPLGRALRVAGVVLGARDGFPLLAEAVDVLAGSPARLEYAKALVDLAAAAGRRGRRGWARELLDDAAELAAQCDCPPLRERVDAMSGAAGSRTASAGPGATALTSTERRVAELAATGLSNREIAETLFVTPKTVELHLTNTYRKLRIGGRVELVHALDRVAAGTARPPRTRR</sequence>
<keyword evidence="1" id="KW-0547">Nucleotide-binding</keyword>
<dbReference type="SUPFAM" id="SSF52540">
    <property type="entry name" value="P-loop containing nucleoside triphosphate hydrolases"/>
    <property type="match status" value="1"/>
</dbReference>
<dbReference type="GO" id="GO:0004016">
    <property type="term" value="F:adenylate cyclase activity"/>
    <property type="evidence" value="ECO:0007669"/>
    <property type="project" value="TreeGrafter"/>
</dbReference>
<dbReference type="InterPro" id="IPR041664">
    <property type="entry name" value="AAA_16"/>
</dbReference>
<accession>A0A5R8YU60</accession>
<dbReference type="GO" id="GO:0005524">
    <property type="term" value="F:ATP binding"/>
    <property type="evidence" value="ECO:0007669"/>
    <property type="project" value="UniProtKB-KW"/>
</dbReference>
<dbReference type="CDD" id="cd06170">
    <property type="entry name" value="LuxR_C_like"/>
    <property type="match status" value="1"/>
</dbReference>
<dbReference type="PROSITE" id="PS50043">
    <property type="entry name" value="HTH_LUXR_2"/>
    <property type="match status" value="1"/>
</dbReference>
<feature type="region of interest" description="Disordered" evidence="3">
    <location>
        <begin position="862"/>
        <end position="883"/>
    </location>
</feature>
<dbReference type="OrthoDB" id="3178131at2"/>
<reference evidence="5" key="1">
    <citation type="submission" date="2019-05" db="EMBL/GenBank/DDBJ databases">
        <title>Isolation, diversity and antifungal activity of Actinobacteria from wheat.</title>
        <authorList>
            <person name="Yu B."/>
        </authorList>
    </citation>
    <scope>NUCLEOTIDE SEQUENCE [LARGE SCALE GENOMIC DNA]</scope>
    <source>
        <strain evidence="5">NEAU-HEGS1-5</strain>
    </source>
</reference>
<dbReference type="InterPro" id="IPR027417">
    <property type="entry name" value="P-loop_NTPase"/>
</dbReference>
<gene>
    <name evidence="5" type="ORF">FED44_21715</name>
</gene>
<dbReference type="InterPro" id="IPR000792">
    <property type="entry name" value="Tscrpt_reg_LuxR_C"/>
</dbReference>
<dbReference type="GO" id="GO:0006355">
    <property type="term" value="P:regulation of DNA-templated transcription"/>
    <property type="evidence" value="ECO:0007669"/>
    <property type="project" value="InterPro"/>
</dbReference>
<dbReference type="Pfam" id="PF00196">
    <property type="entry name" value="GerE"/>
    <property type="match status" value="1"/>
</dbReference>
<comment type="caution">
    <text evidence="5">The sequence shown here is derived from an EMBL/GenBank/DDBJ whole genome shotgun (WGS) entry which is preliminary data.</text>
</comment>
<dbReference type="GO" id="GO:0005737">
    <property type="term" value="C:cytoplasm"/>
    <property type="evidence" value="ECO:0007669"/>
    <property type="project" value="TreeGrafter"/>
</dbReference>
<protein>
    <recommendedName>
        <fullName evidence="4">HTH luxR-type domain-containing protein</fullName>
    </recommendedName>
</protein>
<evidence type="ECO:0000256" key="2">
    <source>
        <dbReference type="ARBA" id="ARBA00022840"/>
    </source>
</evidence>
<dbReference type="GO" id="GO:0003677">
    <property type="term" value="F:DNA binding"/>
    <property type="evidence" value="ECO:0007669"/>
    <property type="project" value="InterPro"/>
</dbReference>
<dbReference type="SMART" id="SM00421">
    <property type="entry name" value="HTH_LUXR"/>
    <property type="match status" value="1"/>
</dbReference>